<reference evidence="1" key="1">
    <citation type="submission" date="2021-01" db="EMBL/GenBank/DDBJ databases">
        <authorList>
            <person name="Corre E."/>
            <person name="Pelletier E."/>
            <person name="Niang G."/>
            <person name="Scheremetjew M."/>
            <person name="Finn R."/>
            <person name="Kale V."/>
            <person name="Holt S."/>
            <person name="Cochrane G."/>
            <person name="Meng A."/>
            <person name="Brown T."/>
            <person name="Cohen L."/>
        </authorList>
    </citation>
    <scope>NUCLEOTIDE SEQUENCE</scope>
    <source>
        <strain evidence="1">CCMP127</strain>
    </source>
</reference>
<organism evidence="1">
    <name type="scientific">Amphora coffeiformis</name>
    <dbReference type="NCBI Taxonomy" id="265554"/>
    <lineage>
        <taxon>Eukaryota</taxon>
        <taxon>Sar</taxon>
        <taxon>Stramenopiles</taxon>
        <taxon>Ochrophyta</taxon>
        <taxon>Bacillariophyta</taxon>
        <taxon>Bacillariophyceae</taxon>
        <taxon>Bacillariophycidae</taxon>
        <taxon>Thalassiophysales</taxon>
        <taxon>Catenulaceae</taxon>
        <taxon>Amphora</taxon>
    </lineage>
</organism>
<evidence type="ECO:0000313" key="1">
    <source>
        <dbReference type="EMBL" id="CAE0401596.1"/>
    </source>
</evidence>
<dbReference type="AlphaFoldDB" id="A0A7S3KV70"/>
<name>A0A7S3KV70_9STRA</name>
<sequence length="226" mass="25120">MLLLHINGALLEMNEEAIHLLYEGDAEEAISTLLSCLEGAREPFFQNSSSEERTGLSAHLEAIPLGGVLGSEDSIDDYEIEYFGFYRYAFTADKSRVVLSWGNQGWFCFRAAVAFNLALIYHHQGLVNADLPVLSQAVSMYHLGLDFVELAKDLDDSGINNLRLALYNNLGHVYSFLGDGEGVKNCREGLQTELQKTRPDCSTGAFFRRSLTSAREYNVIPWAPVA</sequence>
<proteinExistence type="predicted"/>
<accession>A0A7S3KV70</accession>
<evidence type="ECO:0008006" key="2">
    <source>
        <dbReference type="Google" id="ProtNLM"/>
    </source>
</evidence>
<dbReference type="EMBL" id="HBIM01000043">
    <property type="protein sequence ID" value="CAE0401596.1"/>
    <property type="molecule type" value="Transcribed_RNA"/>
</dbReference>
<gene>
    <name evidence="1" type="ORF">ACOF00016_LOCUS35</name>
</gene>
<protein>
    <recommendedName>
        <fullName evidence="2">KIF-binding protein</fullName>
    </recommendedName>
</protein>